<feature type="compositionally biased region" description="Basic and acidic residues" evidence="1">
    <location>
        <begin position="11"/>
        <end position="24"/>
    </location>
</feature>
<gene>
    <name evidence="2" type="ORF">ENU14_00205</name>
</gene>
<protein>
    <submittedName>
        <fullName evidence="2">Uncharacterized protein</fullName>
    </submittedName>
</protein>
<reference evidence="2" key="1">
    <citation type="journal article" date="2020" name="mSystems">
        <title>Genome- and Community-Level Interaction Insights into Carbon Utilization and Element Cycling Functions of Hydrothermarchaeota in Hydrothermal Sediment.</title>
        <authorList>
            <person name="Zhou Z."/>
            <person name="Liu Y."/>
            <person name="Xu W."/>
            <person name="Pan J."/>
            <person name="Luo Z.H."/>
            <person name="Li M."/>
        </authorList>
    </citation>
    <scope>NUCLEOTIDE SEQUENCE [LARGE SCALE GENOMIC DNA]</scope>
    <source>
        <strain evidence="2">SpSt-642</strain>
    </source>
</reference>
<evidence type="ECO:0000313" key="2">
    <source>
        <dbReference type="EMBL" id="HGM58006.1"/>
    </source>
</evidence>
<sequence length="278" mass="32126">MGGSIPRRRKKDSDDEKSVLEKRVSRGKAGKKTSKSSYRKIDIDKLVNKWYSELSSLLGLDTLGLTDEQSVKIITDILSRFYSDASSTPTLDAVFKKIKKYSSEVYSIIAYHLLTNPGSLNDQQLEFVIVNGGRAVVEYISELYRIALKKNRIDLINYLEYVWEKYGLVSPIKCPKCGFRSIMSDYSCQVCGFVVNEDYVRRELDFENKFRIYVEEASVAELRDVMNLGFVLITDKGVFNPRFGHKLVFEKKIYFQIYLRSSDYVLINRELSSRELDI</sequence>
<accession>A0A7C4H8D3</accession>
<dbReference type="EMBL" id="DTBJ01000004">
    <property type="protein sequence ID" value="HGM58006.1"/>
    <property type="molecule type" value="Genomic_DNA"/>
</dbReference>
<name>A0A7C4H8D3_STAMA</name>
<feature type="region of interest" description="Disordered" evidence="1">
    <location>
        <begin position="1"/>
        <end position="34"/>
    </location>
</feature>
<proteinExistence type="predicted"/>
<comment type="caution">
    <text evidence="2">The sequence shown here is derived from an EMBL/GenBank/DDBJ whole genome shotgun (WGS) entry which is preliminary data.</text>
</comment>
<organism evidence="2">
    <name type="scientific">Staphylothermus marinus</name>
    <dbReference type="NCBI Taxonomy" id="2280"/>
    <lineage>
        <taxon>Archaea</taxon>
        <taxon>Thermoproteota</taxon>
        <taxon>Thermoprotei</taxon>
        <taxon>Desulfurococcales</taxon>
        <taxon>Desulfurococcaceae</taxon>
        <taxon>Staphylothermus</taxon>
    </lineage>
</organism>
<feature type="compositionally biased region" description="Basic residues" evidence="1">
    <location>
        <begin position="1"/>
        <end position="10"/>
    </location>
</feature>
<dbReference type="AlphaFoldDB" id="A0A7C4H8D3"/>
<evidence type="ECO:0000256" key="1">
    <source>
        <dbReference type="SAM" id="MobiDB-lite"/>
    </source>
</evidence>
<feature type="compositionally biased region" description="Basic residues" evidence="1">
    <location>
        <begin position="25"/>
        <end position="34"/>
    </location>
</feature>